<accession>A0ABQ5XDR5</accession>
<proteinExistence type="predicted"/>
<feature type="region of interest" description="Disordered" evidence="1">
    <location>
        <begin position="1"/>
        <end position="25"/>
    </location>
</feature>
<dbReference type="EMBL" id="BSOA01000039">
    <property type="protein sequence ID" value="GLQ89647.1"/>
    <property type="molecule type" value="Genomic_DNA"/>
</dbReference>
<organism evidence="2 3">
    <name type="scientific">Dyella flagellata</name>
    <dbReference type="NCBI Taxonomy" id="1867833"/>
    <lineage>
        <taxon>Bacteria</taxon>
        <taxon>Pseudomonadati</taxon>
        <taxon>Pseudomonadota</taxon>
        <taxon>Gammaproteobacteria</taxon>
        <taxon>Lysobacterales</taxon>
        <taxon>Rhodanobacteraceae</taxon>
        <taxon>Dyella</taxon>
    </lineage>
</organism>
<dbReference type="Proteomes" id="UP001156627">
    <property type="component" value="Unassembled WGS sequence"/>
</dbReference>
<protein>
    <submittedName>
        <fullName evidence="2">Uncharacterized protein</fullName>
    </submittedName>
</protein>
<reference evidence="3" key="1">
    <citation type="journal article" date="2019" name="Int. J. Syst. Evol. Microbiol.">
        <title>The Global Catalogue of Microorganisms (GCM) 10K type strain sequencing project: providing services to taxonomists for standard genome sequencing and annotation.</title>
        <authorList>
            <consortium name="The Broad Institute Genomics Platform"/>
            <consortium name="The Broad Institute Genome Sequencing Center for Infectious Disease"/>
            <person name="Wu L."/>
            <person name="Ma J."/>
        </authorList>
    </citation>
    <scope>NUCLEOTIDE SEQUENCE [LARGE SCALE GENOMIC DNA]</scope>
    <source>
        <strain evidence="3">NBRC 111981</strain>
    </source>
</reference>
<name>A0ABQ5XDR5_9GAMM</name>
<sequence>MRPKAPQAMQHGGDMQQKYDDKTGAVGAHTPTRYAGTIAPCVCTNARYPLGVIPTVALN</sequence>
<evidence type="ECO:0000313" key="2">
    <source>
        <dbReference type="EMBL" id="GLQ89647.1"/>
    </source>
</evidence>
<keyword evidence="3" id="KW-1185">Reference proteome</keyword>
<gene>
    <name evidence="2" type="ORF">GCM10007898_32220</name>
</gene>
<evidence type="ECO:0000256" key="1">
    <source>
        <dbReference type="SAM" id="MobiDB-lite"/>
    </source>
</evidence>
<evidence type="ECO:0000313" key="3">
    <source>
        <dbReference type="Proteomes" id="UP001156627"/>
    </source>
</evidence>
<comment type="caution">
    <text evidence="2">The sequence shown here is derived from an EMBL/GenBank/DDBJ whole genome shotgun (WGS) entry which is preliminary data.</text>
</comment>